<dbReference type="Pfam" id="PF01613">
    <property type="entry name" value="Flavin_Reduct"/>
    <property type="match status" value="1"/>
</dbReference>
<comment type="similarity">
    <text evidence="4">Belongs to the flavoredoxin family.</text>
</comment>
<evidence type="ECO:0000256" key="3">
    <source>
        <dbReference type="ARBA" id="ARBA00022643"/>
    </source>
</evidence>
<evidence type="ECO:0000256" key="2">
    <source>
        <dbReference type="ARBA" id="ARBA00022630"/>
    </source>
</evidence>
<dbReference type="Gene3D" id="2.30.110.10">
    <property type="entry name" value="Electron Transport, Fmn-binding Protein, Chain A"/>
    <property type="match status" value="1"/>
</dbReference>
<name>A0ABP8M1D6_9BACT</name>
<gene>
    <name evidence="6" type="ORF">GCM10023091_25830</name>
</gene>
<dbReference type="PANTHER" id="PTHR33798:SF5">
    <property type="entry name" value="FLAVIN REDUCTASE LIKE DOMAIN-CONTAINING PROTEIN"/>
    <property type="match status" value="1"/>
</dbReference>
<evidence type="ECO:0000256" key="1">
    <source>
        <dbReference type="ARBA" id="ARBA00001917"/>
    </source>
</evidence>
<evidence type="ECO:0000256" key="4">
    <source>
        <dbReference type="ARBA" id="ARBA00038054"/>
    </source>
</evidence>
<proteinExistence type="inferred from homology"/>
<feature type="domain" description="Flavin reductase like" evidence="5">
    <location>
        <begin position="22"/>
        <end position="170"/>
    </location>
</feature>
<keyword evidence="2" id="KW-0285">Flavoprotein</keyword>
<organism evidence="6 7">
    <name type="scientific">Ravibacter arvi</name>
    <dbReference type="NCBI Taxonomy" id="2051041"/>
    <lineage>
        <taxon>Bacteria</taxon>
        <taxon>Pseudomonadati</taxon>
        <taxon>Bacteroidota</taxon>
        <taxon>Cytophagia</taxon>
        <taxon>Cytophagales</taxon>
        <taxon>Spirosomataceae</taxon>
        <taxon>Ravibacter</taxon>
    </lineage>
</organism>
<dbReference type="InterPro" id="IPR002563">
    <property type="entry name" value="Flavin_Rdtase-like_dom"/>
</dbReference>
<dbReference type="SMART" id="SM00903">
    <property type="entry name" value="Flavin_Reduct"/>
    <property type="match status" value="1"/>
</dbReference>
<keyword evidence="3" id="KW-0288">FMN</keyword>
<reference evidence="7" key="1">
    <citation type="journal article" date="2019" name="Int. J. Syst. Evol. Microbiol.">
        <title>The Global Catalogue of Microorganisms (GCM) 10K type strain sequencing project: providing services to taxonomists for standard genome sequencing and annotation.</title>
        <authorList>
            <consortium name="The Broad Institute Genomics Platform"/>
            <consortium name="The Broad Institute Genome Sequencing Center for Infectious Disease"/>
            <person name="Wu L."/>
            <person name="Ma J."/>
        </authorList>
    </citation>
    <scope>NUCLEOTIDE SEQUENCE [LARGE SCALE GENOMIC DNA]</scope>
    <source>
        <strain evidence="7">JCM 31920</strain>
    </source>
</reference>
<evidence type="ECO:0000313" key="7">
    <source>
        <dbReference type="Proteomes" id="UP001501508"/>
    </source>
</evidence>
<dbReference type="RefSeq" id="WP_345029777.1">
    <property type="nucleotide sequence ID" value="NZ_BAABEY010000025.1"/>
</dbReference>
<protein>
    <submittedName>
        <fullName evidence="6">Flavin reductase family protein</fullName>
    </submittedName>
</protein>
<accession>A0ABP8M1D6</accession>
<dbReference type="InterPro" id="IPR012349">
    <property type="entry name" value="Split_barrel_FMN-bd"/>
</dbReference>
<dbReference type="SUPFAM" id="SSF50475">
    <property type="entry name" value="FMN-binding split barrel"/>
    <property type="match status" value="1"/>
</dbReference>
<keyword evidence="7" id="KW-1185">Reference proteome</keyword>
<dbReference type="PANTHER" id="PTHR33798">
    <property type="entry name" value="FLAVOPROTEIN OXYGENASE"/>
    <property type="match status" value="1"/>
</dbReference>
<evidence type="ECO:0000259" key="5">
    <source>
        <dbReference type="SMART" id="SM00903"/>
    </source>
</evidence>
<evidence type="ECO:0000313" key="6">
    <source>
        <dbReference type="EMBL" id="GAA4441111.1"/>
    </source>
</evidence>
<sequence length="291" mass="32004">MKSVDPAKTESRAFYRYMVNSVAPRPIALVSTIDNESRVNLSPFSFFNYMGIDPPILAFAPNRRSGDSSEKDTILNLKEIPEAVVNLVDADMVQQVSLASSVYDRGVNEFQKAGFTALPASLVRPPRVAESLIQLECRTLEIIEKGTMSLVVAEVVMAHFSEKILDSKGQIDPLKTSWVGRSGGNWYNLSDKNTLFEVPRPVLGIGIDALPLSVQRSAILTGNDLGMLGSLQLYPAADAVKQYRFDPIVQELRNQTNGVCENFNELLHIRVKELLAAGNVEEALLAALQSH</sequence>
<dbReference type="EMBL" id="BAABEY010000025">
    <property type="protein sequence ID" value="GAA4441111.1"/>
    <property type="molecule type" value="Genomic_DNA"/>
</dbReference>
<dbReference type="Proteomes" id="UP001501508">
    <property type="component" value="Unassembled WGS sequence"/>
</dbReference>
<comment type="caution">
    <text evidence="6">The sequence shown here is derived from an EMBL/GenBank/DDBJ whole genome shotgun (WGS) entry which is preliminary data.</text>
</comment>
<comment type="cofactor">
    <cofactor evidence="1">
        <name>FMN</name>
        <dbReference type="ChEBI" id="CHEBI:58210"/>
    </cofactor>
</comment>